<accession>A0A644VBI7</accession>
<dbReference type="AlphaFoldDB" id="A0A644VBI7"/>
<comment type="caution">
    <text evidence="2">The sequence shown here is derived from an EMBL/GenBank/DDBJ whole genome shotgun (WGS) entry which is preliminary data.</text>
</comment>
<evidence type="ECO:0000313" key="2">
    <source>
        <dbReference type="EMBL" id="MPL88621.1"/>
    </source>
</evidence>
<gene>
    <name evidence="2" type="ORF">SDC9_34647</name>
</gene>
<name>A0A644VBI7_9ZZZZ</name>
<evidence type="ECO:0000256" key="1">
    <source>
        <dbReference type="SAM" id="MobiDB-lite"/>
    </source>
</evidence>
<protein>
    <submittedName>
        <fullName evidence="2">Uncharacterized protein</fullName>
    </submittedName>
</protein>
<organism evidence="2">
    <name type="scientific">bioreactor metagenome</name>
    <dbReference type="NCBI Taxonomy" id="1076179"/>
    <lineage>
        <taxon>unclassified sequences</taxon>
        <taxon>metagenomes</taxon>
        <taxon>ecological metagenomes</taxon>
    </lineage>
</organism>
<dbReference type="EMBL" id="VSSQ01000261">
    <property type="protein sequence ID" value="MPL88621.1"/>
    <property type="molecule type" value="Genomic_DNA"/>
</dbReference>
<feature type="region of interest" description="Disordered" evidence="1">
    <location>
        <begin position="1"/>
        <end position="48"/>
    </location>
</feature>
<reference evidence="2" key="1">
    <citation type="submission" date="2019-08" db="EMBL/GenBank/DDBJ databases">
        <authorList>
            <person name="Kucharzyk K."/>
            <person name="Murdoch R.W."/>
            <person name="Higgins S."/>
            <person name="Loffler F."/>
        </authorList>
    </citation>
    <scope>NUCLEOTIDE SEQUENCE</scope>
</reference>
<sequence>MSGPGTEMRHVDPAGAVGRQKLDHRARRQGGEHPAQAQDGQRAEQALRVDGDGDVHGFGLAAPRRFVHALVSGRPMTGGGGDAKEGHVRN</sequence>
<proteinExistence type="predicted"/>